<dbReference type="InterPro" id="IPR008978">
    <property type="entry name" value="HSP20-like_chaperone"/>
</dbReference>
<dbReference type="CDD" id="cd00298">
    <property type="entry name" value="ACD_sHsps_p23-like"/>
    <property type="match status" value="1"/>
</dbReference>
<reference evidence="2 3" key="1">
    <citation type="submission" date="2019-10" db="EMBL/GenBank/DDBJ databases">
        <title>Sequencing and Assembly of Multiple Reported Metal-Biooxidizing Members of the Extremely Thermoacidophilic Archaeal Family Sulfolobaceae.</title>
        <authorList>
            <person name="Counts J.A."/>
            <person name="Kelly R.M."/>
        </authorList>
    </citation>
    <scope>NUCLEOTIDE SEQUENCE [LARGE SCALE GENOMIC DNA]</scope>
    <source>
        <strain evidence="2 3">DSM 6482</strain>
    </source>
</reference>
<comment type="caution">
    <text evidence="2">The sequence shown here is derived from an EMBL/GenBank/DDBJ whole genome shotgun (WGS) entry which is preliminary data.</text>
</comment>
<dbReference type="Gene3D" id="2.60.40.790">
    <property type="match status" value="1"/>
</dbReference>
<proteinExistence type="predicted"/>
<organism evidence="2 3">
    <name type="scientific">Sulfuracidifex metallicus DSM 6482 = JCM 9184</name>
    <dbReference type="NCBI Taxonomy" id="523847"/>
    <lineage>
        <taxon>Archaea</taxon>
        <taxon>Thermoproteota</taxon>
        <taxon>Thermoprotei</taxon>
        <taxon>Sulfolobales</taxon>
        <taxon>Sulfolobaceae</taxon>
        <taxon>Sulfuracidifex</taxon>
    </lineage>
</organism>
<dbReference type="Proteomes" id="UP000470772">
    <property type="component" value="Unassembled WGS sequence"/>
</dbReference>
<evidence type="ECO:0000256" key="1">
    <source>
        <dbReference type="SAM" id="MobiDB-lite"/>
    </source>
</evidence>
<accession>A0A6A9QT43</accession>
<dbReference type="SUPFAM" id="SSF49764">
    <property type="entry name" value="HSP20-like chaperones"/>
    <property type="match status" value="1"/>
</dbReference>
<dbReference type="AlphaFoldDB" id="A0A6A9QT43"/>
<dbReference type="RefSeq" id="WP_054838488.1">
    <property type="nucleotide sequence ID" value="NZ_BBBY01000010.1"/>
</dbReference>
<feature type="region of interest" description="Disordered" evidence="1">
    <location>
        <begin position="1"/>
        <end position="25"/>
    </location>
</feature>
<keyword evidence="3" id="KW-1185">Reference proteome</keyword>
<dbReference type="EMBL" id="WGGD01000005">
    <property type="protein sequence ID" value="MUN28943.1"/>
    <property type="molecule type" value="Genomic_DNA"/>
</dbReference>
<sequence>MFGKKKNNNNNKDSNSKDNGNNFNDPFAELFERMIKEQEELLRSMFGDFPSASNSVVTKVTVGPDGKPKVEKFVNGVPVEEETQNDIEPELVESGDKVIVTMELPNTKKENISVKLRNKTKLIVMTEDGLRKEVQLPGPVSPLSARYKNGVLSCTFHKDYQDSEENIVVE</sequence>
<evidence type="ECO:0000313" key="3">
    <source>
        <dbReference type="Proteomes" id="UP000470772"/>
    </source>
</evidence>
<dbReference type="OrthoDB" id="34683at2157"/>
<feature type="compositionally biased region" description="Low complexity" evidence="1">
    <location>
        <begin position="8"/>
        <end position="24"/>
    </location>
</feature>
<protein>
    <submittedName>
        <fullName evidence="2">Hsp20/alpha crystallin family protein</fullName>
    </submittedName>
</protein>
<evidence type="ECO:0000313" key="2">
    <source>
        <dbReference type="EMBL" id="MUN28943.1"/>
    </source>
</evidence>
<name>A0A6A9QT43_SULME</name>
<gene>
    <name evidence="2" type="ORF">GC250_05710</name>
</gene>